<reference evidence="1" key="1">
    <citation type="submission" date="2018-02" db="EMBL/GenBank/DDBJ databases">
        <title>Rhizophora mucronata_Transcriptome.</title>
        <authorList>
            <person name="Meera S.P."/>
            <person name="Sreeshan A."/>
            <person name="Augustine A."/>
        </authorList>
    </citation>
    <scope>NUCLEOTIDE SEQUENCE</scope>
    <source>
        <tissue evidence="1">Leaf</tissue>
    </source>
</reference>
<accession>A0A2P2N459</accession>
<organism evidence="1">
    <name type="scientific">Rhizophora mucronata</name>
    <name type="common">Asiatic mangrove</name>
    <dbReference type="NCBI Taxonomy" id="61149"/>
    <lineage>
        <taxon>Eukaryota</taxon>
        <taxon>Viridiplantae</taxon>
        <taxon>Streptophyta</taxon>
        <taxon>Embryophyta</taxon>
        <taxon>Tracheophyta</taxon>
        <taxon>Spermatophyta</taxon>
        <taxon>Magnoliopsida</taxon>
        <taxon>eudicotyledons</taxon>
        <taxon>Gunneridae</taxon>
        <taxon>Pentapetalae</taxon>
        <taxon>rosids</taxon>
        <taxon>fabids</taxon>
        <taxon>Malpighiales</taxon>
        <taxon>Rhizophoraceae</taxon>
        <taxon>Rhizophora</taxon>
    </lineage>
</organism>
<name>A0A2P2N459_RHIMU</name>
<dbReference type="AlphaFoldDB" id="A0A2P2N459"/>
<evidence type="ECO:0000313" key="1">
    <source>
        <dbReference type="EMBL" id="MBX37248.1"/>
    </source>
</evidence>
<proteinExistence type="predicted"/>
<dbReference type="EMBL" id="GGEC01056764">
    <property type="protein sequence ID" value="MBX37248.1"/>
    <property type="molecule type" value="Transcribed_RNA"/>
</dbReference>
<protein>
    <submittedName>
        <fullName evidence="1">Uncharacterized protein</fullName>
    </submittedName>
</protein>
<sequence length="43" mass="5134">MSYTILVCYILNFFFSFKRNQVSEEANLKLLISCLLHLVQYQC</sequence>